<keyword evidence="2" id="KW-1185">Reference proteome</keyword>
<accession>A0ACA9Y7H9</accession>
<organism evidence="1 2">
    <name type="scientific">[Candida] jaroonii</name>
    <dbReference type="NCBI Taxonomy" id="467808"/>
    <lineage>
        <taxon>Eukaryota</taxon>
        <taxon>Fungi</taxon>
        <taxon>Dikarya</taxon>
        <taxon>Ascomycota</taxon>
        <taxon>Saccharomycotina</taxon>
        <taxon>Pichiomycetes</taxon>
        <taxon>Debaryomycetaceae</taxon>
        <taxon>Yamadazyma</taxon>
    </lineage>
</organism>
<sequence length="235" mass="27130">MAEYRRQEIAQLGGDSGFRSYRRVTELTSPKVCKSFIIGSCPHDLFVGTKQDLGKCPQLHLEKHKLEYNLRTKKGEKFPDFEYEYYQVLKSYIEEIDRIIESSNKRLDHTPEDKEKIEQVTQDLEKLDTKISIIQQEINCLLEAGKPIASLNHSKELNTLIKLREVEGEKVRSIIENIGQSSQQKLQACDQCGAFLSRLDSDRRLADHFVGKIHLGYVKMRSDYMGLKEKYEGGV</sequence>
<comment type="caution">
    <text evidence="1">The sequence shown here is derived from an EMBL/GenBank/DDBJ whole genome shotgun (WGS) entry which is preliminary data.</text>
</comment>
<gene>
    <name evidence="1" type="ORF">CLIB1444_03S10660</name>
</gene>
<evidence type="ECO:0000313" key="1">
    <source>
        <dbReference type="EMBL" id="CAH6720382.1"/>
    </source>
</evidence>
<dbReference type="EMBL" id="CALSDN010000003">
    <property type="protein sequence ID" value="CAH6720382.1"/>
    <property type="molecule type" value="Genomic_DNA"/>
</dbReference>
<evidence type="ECO:0000313" key="2">
    <source>
        <dbReference type="Proteomes" id="UP001152531"/>
    </source>
</evidence>
<protein>
    <submittedName>
        <fullName evidence="1">Protein Luc7p</fullName>
    </submittedName>
</protein>
<proteinExistence type="predicted"/>
<dbReference type="Proteomes" id="UP001152531">
    <property type="component" value="Unassembled WGS sequence"/>
</dbReference>
<reference evidence="1" key="1">
    <citation type="submission" date="2022-06" db="EMBL/GenBank/DDBJ databases">
        <authorList>
            <person name="Legras J.-L."/>
            <person name="Devillers H."/>
            <person name="Grondin C."/>
        </authorList>
    </citation>
    <scope>NUCLEOTIDE SEQUENCE</scope>
    <source>
        <strain evidence="1">CLIB 1444</strain>
    </source>
</reference>
<name>A0ACA9Y7H9_9ASCO</name>